<organism evidence="1 2">
    <name type="scientific">Phaeosphaeria nodorum (strain SN15 / ATCC MYA-4574 / FGSC 10173)</name>
    <name type="common">Glume blotch fungus</name>
    <name type="synonym">Parastagonospora nodorum</name>
    <dbReference type="NCBI Taxonomy" id="321614"/>
    <lineage>
        <taxon>Eukaryota</taxon>
        <taxon>Fungi</taxon>
        <taxon>Dikarya</taxon>
        <taxon>Ascomycota</taxon>
        <taxon>Pezizomycotina</taxon>
        <taxon>Dothideomycetes</taxon>
        <taxon>Pleosporomycetidae</taxon>
        <taxon>Pleosporales</taxon>
        <taxon>Pleosporineae</taxon>
        <taxon>Phaeosphaeriaceae</taxon>
        <taxon>Parastagonospora</taxon>
    </lineage>
</organism>
<proteinExistence type="predicted"/>
<dbReference type="VEuPathDB" id="FungiDB:JI435_420840"/>
<dbReference type="AlphaFoldDB" id="A0A7U2FF98"/>
<sequence length="71" mass="7939">MPVRFGSFLYFNDRAINLNLGSGILSSVRPGFVHLVIRRQNEWGISAVLICPGYSRTRRTILGVLALLKHA</sequence>
<evidence type="ECO:0000313" key="2">
    <source>
        <dbReference type="Proteomes" id="UP000663193"/>
    </source>
</evidence>
<accession>A0A7U2FF98</accession>
<evidence type="ECO:0000313" key="1">
    <source>
        <dbReference type="EMBL" id="QRD04186.1"/>
    </source>
</evidence>
<protein>
    <submittedName>
        <fullName evidence="1">Uncharacterized protein</fullName>
    </submittedName>
</protein>
<gene>
    <name evidence="1" type="ORF">JI435_420840</name>
</gene>
<dbReference type="Proteomes" id="UP000663193">
    <property type="component" value="Chromosome 16"/>
</dbReference>
<name>A0A7U2FF98_PHANO</name>
<dbReference type="EMBL" id="CP069038">
    <property type="protein sequence ID" value="QRD04186.1"/>
    <property type="molecule type" value="Genomic_DNA"/>
</dbReference>
<keyword evidence="2" id="KW-1185">Reference proteome</keyword>
<reference evidence="2" key="1">
    <citation type="journal article" date="2021" name="BMC Genomics">
        <title>Chromosome-level genome assembly and manually-curated proteome of model necrotroph Parastagonospora nodorum Sn15 reveals a genome-wide trove of candidate effector homologs, and redundancy of virulence-related functions within an accessory chromosome.</title>
        <authorList>
            <person name="Bertazzoni S."/>
            <person name="Jones D.A.B."/>
            <person name="Phan H.T."/>
            <person name="Tan K.-C."/>
            <person name="Hane J.K."/>
        </authorList>
    </citation>
    <scope>NUCLEOTIDE SEQUENCE [LARGE SCALE GENOMIC DNA]</scope>
    <source>
        <strain evidence="2">SN15 / ATCC MYA-4574 / FGSC 10173)</strain>
    </source>
</reference>